<gene>
    <name evidence="3" type="ORF">DCAR_0933795</name>
</gene>
<dbReference type="GO" id="GO:0016020">
    <property type="term" value="C:membrane"/>
    <property type="evidence" value="ECO:0007669"/>
    <property type="project" value="UniProtKB-SubCell"/>
</dbReference>
<evidence type="ECO:0000256" key="1">
    <source>
        <dbReference type="ARBA" id="ARBA00004141"/>
    </source>
</evidence>
<evidence type="ECO:0000259" key="2">
    <source>
        <dbReference type="Pfam" id="PF12076"/>
    </source>
</evidence>
<reference evidence="3" key="1">
    <citation type="journal article" date="2016" name="Nat. Genet.">
        <title>A high-quality carrot genome assembly provides new insights into carotenoid accumulation and asterid genome evolution.</title>
        <authorList>
            <person name="Iorizzo M."/>
            <person name="Ellison S."/>
            <person name="Senalik D."/>
            <person name="Zeng P."/>
            <person name="Satapoomin P."/>
            <person name="Huang J."/>
            <person name="Bowman M."/>
            <person name="Iovene M."/>
            <person name="Sanseverino W."/>
            <person name="Cavagnaro P."/>
            <person name="Yildiz M."/>
            <person name="Macko-Podgorni A."/>
            <person name="Moranska E."/>
            <person name="Grzebelus E."/>
            <person name="Grzebelus D."/>
            <person name="Ashrafi H."/>
            <person name="Zheng Z."/>
            <person name="Cheng S."/>
            <person name="Spooner D."/>
            <person name="Van Deynze A."/>
            <person name="Simon P."/>
        </authorList>
    </citation>
    <scope>NUCLEOTIDE SEQUENCE</scope>
    <source>
        <tissue evidence="3">Leaf</tissue>
    </source>
</reference>
<dbReference type="PANTHER" id="PTHR11863">
    <property type="entry name" value="STEROL DESATURASE"/>
    <property type="match status" value="1"/>
</dbReference>
<dbReference type="Proteomes" id="UP000077755">
    <property type="component" value="Chromosome 9"/>
</dbReference>
<dbReference type="InterPro" id="IPR050307">
    <property type="entry name" value="Sterol_Desaturase_Related"/>
</dbReference>
<reference evidence="3" key="2">
    <citation type="submission" date="2022-03" db="EMBL/GenBank/DDBJ databases">
        <title>Draft title - Genomic analysis of global carrot germplasm unveils the trajectory of domestication and the origin of high carotenoid orange carrot.</title>
        <authorList>
            <person name="Iorizzo M."/>
            <person name="Ellison S."/>
            <person name="Senalik D."/>
            <person name="Macko-Podgorni A."/>
            <person name="Grzebelus D."/>
            <person name="Bostan H."/>
            <person name="Rolling W."/>
            <person name="Curaba J."/>
            <person name="Simon P."/>
        </authorList>
    </citation>
    <scope>NUCLEOTIDE SEQUENCE</scope>
    <source>
        <tissue evidence="3">Leaf</tissue>
    </source>
</reference>
<accession>A0AAF0XTW8</accession>
<feature type="domain" description="Very-long-chain aldehyde decarbonylase CER1-like C-terminal" evidence="2">
    <location>
        <begin position="204"/>
        <end position="350"/>
    </location>
</feature>
<comment type="subcellular location">
    <subcellularLocation>
        <location evidence="1">Membrane</location>
        <topology evidence="1">Multi-pass membrane protein</topology>
    </subcellularLocation>
</comment>
<dbReference type="InterPro" id="IPR021940">
    <property type="entry name" value="CER1-like_C"/>
</dbReference>
<organism evidence="3 4">
    <name type="scientific">Daucus carota subsp. sativus</name>
    <name type="common">Carrot</name>
    <dbReference type="NCBI Taxonomy" id="79200"/>
    <lineage>
        <taxon>Eukaryota</taxon>
        <taxon>Viridiplantae</taxon>
        <taxon>Streptophyta</taxon>
        <taxon>Embryophyta</taxon>
        <taxon>Tracheophyta</taxon>
        <taxon>Spermatophyta</taxon>
        <taxon>Magnoliopsida</taxon>
        <taxon>eudicotyledons</taxon>
        <taxon>Gunneridae</taxon>
        <taxon>Pentapetalae</taxon>
        <taxon>asterids</taxon>
        <taxon>campanulids</taxon>
        <taxon>Apiales</taxon>
        <taxon>Apiaceae</taxon>
        <taxon>Apioideae</taxon>
        <taxon>Scandiceae</taxon>
        <taxon>Daucinae</taxon>
        <taxon>Daucus</taxon>
        <taxon>Daucus sect. Daucus</taxon>
    </lineage>
</organism>
<dbReference type="EMBL" id="CP093351">
    <property type="protein sequence ID" value="WOH14276.1"/>
    <property type="molecule type" value="Genomic_DNA"/>
</dbReference>
<dbReference type="Pfam" id="PF12076">
    <property type="entry name" value="CER1-like_C"/>
    <property type="match status" value="1"/>
</dbReference>
<evidence type="ECO:0000313" key="3">
    <source>
        <dbReference type="EMBL" id="WOH14276.1"/>
    </source>
</evidence>
<name>A0AAF0XTW8_DAUCS</name>
<proteinExistence type="predicted"/>
<dbReference type="AlphaFoldDB" id="A0AAF0XTW8"/>
<evidence type="ECO:0000313" key="4">
    <source>
        <dbReference type="Proteomes" id="UP000077755"/>
    </source>
</evidence>
<keyword evidence="4" id="KW-1185">Reference proteome</keyword>
<protein>
    <recommendedName>
        <fullName evidence="2">Very-long-chain aldehyde decarbonylase CER1-like C-terminal domain-containing protein</fullName>
    </recommendedName>
</protein>
<sequence>MNNLGHCNFELIPRKLFTIFPLLMYIMYTPSYHSLHHTQFRTNYSLFMPFYDYVYGTMDKSTNTVYEASLKREGESPDVVHLTHLTTSESIYHLRLGFASWASKPQTASQWYMKYLMLPVTWWSMMVTWFHSRAFVTERNTFENLKLQTWAIPRYNIHGEEMNRNGELFIRRNPKLKVKLVDGSSLAAAVVLNSIPEGKDQVAIKANSSKVSNFVAVALCQRGVQVSISGESDFRRLRELCAPETRNNLILSKSCSQKIWLVGDKLQETEQVKASKGTLFIPFSLFPPKKFRKDCFYCNTPAMSAPRNFENLDSSGIVHALEGWNVHECDDMIFSMDKIWKATLKLGFRPLPVSTSE</sequence>